<keyword evidence="4" id="KW-0677">Repeat</keyword>
<evidence type="ECO:0000256" key="5">
    <source>
        <dbReference type="ARBA" id="ARBA00022801"/>
    </source>
</evidence>
<comment type="similarity">
    <text evidence="1">Belongs to the peptidase C40 family.</text>
</comment>
<dbReference type="SUPFAM" id="SSF54106">
    <property type="entry name" value="LysM domain"/>
    <property type="match status" value="2"/>
</dbReference>
<dbReference type="AlphaFoldDB" id="A0A2N5H7D2"/>
<evidence type="ECO:0000256" key="7">
    <source>
        <dbReference type="SAM" id="SignalP"/>
    </source>
</evidence>
<keyword evidence="2" id="KW-0645">Protease</keyword>
<dbReference type="InterPro" id="IPR038765">
    <property type="entry name" value="Papain-like_cys_pep_sf"/>
</dbReference>
<keyword evidence="11" id="KW-1185">Reference proteome</keyword>
<gene>
    <name evidence="10" type="ORF">CVD27_25345</name>
</gene>
<dbReference type="InterPro" id="IPR018392">
    <property type="entry name" value="LysM"/>
</dbReference>
<dbReference type="InterPro" id="IPR000064">
    <property type="entry name" value="NLP_P60_dom"/>
</dbReference>
<dbReference type="GO" id="GO:0006508">
    <property type="term" value="P:proteolysis"/>
    <property type="evidence" value="ECO:0007669"/>
    <property type="project" value="UniProtKB-KW"/>
</dbReference>
<dbReference type="CDD" id="cd00118">
    <property type="entry name" value="LysM"/>
    <property type="match status" value="2"/>
</dbReference>
<dbReference type="SUPFAM" id="SSF54001">
    <property type="entry name" value="Cysteine proteinases"/>
    <property type="match status" value="1"/>
</dbReference>
<feature type="domain" description="LysM" evidence="8">
    <location>
        <begin position="87"/>
        <end position="130"/>
    </location>
</feature>
<feature type="domain" description="NlpC/P60" evidence="9">
    <location>
        <begin position="152"/>
        <end position="270"/>
    </location>
</feature>
<dbReference type="Pfam" id="PF00877">
    <property type="entry name" value="NLPC_P60"/>
    <property type="match status" value="1"/>
</dbReference>
<dbReference type="SMART" id="SM00257">
    <property type="entry name" value="LysM"/>
    <property type="match status" value="2"/>
</dbReference>
<dbReference type="EMBL" id="PGVE01000097">
    <property type="protein sequence ID" value="PLS01410.1"/>
    <property type="molecule type" value="Genomic_DNA"/>
</dbReference>
<dbReference type="InterPro" id="IPR052062">
    <property type="entry name" value="Murein_DD/LD_carboxypeptidase"/>
</dbReference>
<keyword evidence="3 7" id="KW-0732">Signal</keyword>
<name>A0A2N5H7D2_9BACI</name>
<dbReference type="Proteomes" id="UP000234950">
    <property type="component" value="Unassembled WGS sequence"/>
</dbReference>
<evidence type="ECO:0000256" key="4">
    <source>
        <dbReference type="ARBA" id="ARBA00022737"/>
    </source>
</evidence>
<reference evidence="10 11" key="1">
    <citation type="submission" date="2017-11" db="EMBL/GenBank/DDBJ databases">
        <title>Comparitive Functional Genomics of Dry Heat Resistant strains isolated from the Viking Spacecraft.</title>
        <authorList>
            <person name="Seuylemezian A."/>
            <person name="Cooper K."/>
            <person name="Vaishampayan P."/>
        </authorList>
    </citation>
    <scope>NUCLEOTIDE SEQUENCE [LARGE SCALE GENOMIC DNA]</scope>
    <source>
        <strain evidence="10 11">V32-6</strain>
    </source>
</reference>
<accession>A0A2N5H7D2</accession>
<proteinExistence type="inferred from homology"/>
<organism evidence="10 11">
    <name type="scientific">Neobacillus cucumis</name>
    <dbReference type="NCBI Taxonomy" id="1740721"/>
    <lineage>
        <taxon>Bacteria</taxon>
        <taxon>Bacillati</taxon>
        <taxon>Bacillota</taxon>
        <taxon>Bacilli</taxon>
        <taxon>Bacillales</taxon>
        <taxon>Bacillaceae</taxon>
        <taxon>Neobacillus</taxon>
    </lineage>
</organism>
<dbReference type="RefSeq" id="WP_101651673.1">
    <property type="nucleotide sequence ID" value="NZ_PGVE01000097.1"/>
</dbReference>
<evidence type="ECO:0000256" key="2">
    <source>
        <dbReference type="ARBA" id="ARBA00022670"/>
    </source>
</evidence>
<dbReference type="Pfam" id="PF01476">
    <property type="entry name" value="LysM"/>
    <property type="match status" value="2"/>
</dbReference>
<dbReference type="OrthoDB" id="9813368at2"/>
<feature type="domain" description="LysM" evidence="8">
    <location>
        <begin position="26"/>
        <end position="69"/>
    </location>
</feature>
<dbReference type="GO" id="GO:0008234">
    <property type="term" value="F:cysteine-type peptidase activity"/>
    <property type="evidence" value="ECO:0007669"/>
    <property type="project" value="UniProtKB-KW"/>
</dbReference>
<sequence length="270" mass="29380">MKKKLLAFVTATVFGTSLYSTSAMAATIKVKSGDTLSKYSKQYHISVSEIKAANKLSSDRIYVGQNLYIPEKGKAAAKTTSASPSSTVYTVKSGDTLSSIAKKYKTTVAQLKAWNGLKSDFLKIGQKLKINSSNVTVTAAKPAVAAKPAANTINKNKLIQDAKSVIGTPYKWGGVTPKGFDCSGFIYYVINKQKSSSRLTVDGYWKTTKPVLKLSVGDFVYYQTYKKGPSHMGIYVGNGQFIHASSSKGVQISQMNNSYWKPRYLGARQL</sequence>
<dbReference type="PANTHER" id="PTHR47360">
    <property type="entry name" value="MUREIN DD-ENDOPEPTIDASE MEPS/MUREIN LD-CARBOXYPEPTIDASE"/>
    <property type="match status" value="1"/>
</dbReference>
<keyword evidence="5" id="KW-0378">Hydrolase</keyword>
<keyword evidence="6" id="KW-0788">Thiol protease</keyword>
<protein>
    <submittedName>
        <fullName evidence="10">Peptidoglycan endopeptidase</fullName>
    </submittedName>
</protein>
<evidence type="ECO:0000259" key="9">
    <source>
        <dbReference type="PROSITE" id="PS51935"/>
    </source>
</evidence>
<dbReference type="Gene3D" id="3.10.350.10">
    <property type="entry name" value="LysM domain"/>
    <property type="match status" value="2"/>
</dbReference>
<dbReference type="PROSITE" id="PS51935">
    <property type="entry name" value="NLPC_P60"/>
    <property type="match status" value="1"/>
</dbReference>
<dbReference type="PROSITE" id="PS51782">
    <property type="entry name" value="LYSM"/>
    <property type="match status" value="2"/>
</dbReference>
<evidence type="ECO:0000313" key="11">
    <source>
        <dbReference type="Proteomes" id="UP000234950"/>
    </source>
</evidence>
<dbReference type="InterPro" id="IPR036779">
    <property type="entry name" value="LysM_dom_sf"/>
</dbReference>
<comment type="caution">
    <text evidence="10">The sequence shown here is derived from an EMBL/GenBank/DDBJ whole genome shotgun (WGS) entry which is preliminary data.</text>
</comment>
<feature type="chain" id="PRO_5014639549" evidence="7">
    <location>
        <begin position="26"/>
        <end position="270"/>
    </location>
</feature>
<evidence type="ECO:0000313" key="10">
    <source>
        <dbReference type="EMBL" id="PLS01410.1"/>
    </source>
</evidence>
<feature type="signal peptide" evidence="7">
    <location>
        <begin position="1"/>
        <end position="25"/>
    </location>
</feature>
<evidence type="ECO:0000256" key="6">
    <source>
        <dbReference type="ARBA" id="ARBA00022807"/>
    </source>
</evidence>
<dbReference type="Gene3D" id="3.90.1720.10">
    <property type="entry name" value="endopeptidase domain like (from Nostoc punctiforme)"/>
    <property type="match status" value="1"/>
</dbReference>
<dbReference type="PANTHER" id="PTHR47360:SF1">
    <property type="entry name" value="ENDOPEPTIDASE NLPC-RELATED"/>
    <property type="match status" value="1"/>
</dbReference>
<evidence type="ECO:0000256" key="1">
    <source>
        <dbReference type="ARBA" id="ARBA00007074"/>
    </source>
</evidence>
<evidence type="ECO:0000259" key="8">
    <source>
        <dbReference type="PROSITE" id="PS51782"/>
    </source>
</evidence>
<evidence type="ECO:0000256" key="3">
    <source>
        <dbReference type="ARBA" id="ARBA00022729"/>
    </source>
</evidence>